<comment type="caution">
    <text evidence="2">The sequence shown here is derived from an EMBL/GenBank/DDBJ whole genome shotgun (WGS) entry which is preliminary data.</text>
</comment>
<evidence type="ECO:0000313" key="3">
    <source>
        <dbReference type="Proteomes" id="UP001157887"/>
    </source>
</evidence>
<dbReference type="EMBL" id="JAOECG010000011">
    <property type="protein sequence ID" value="MDG9787384.1"/>
    <property type="molecule type" value="Genomic_DNA"/>
</dbReference>
<dbReference type="Pfam" id="PF20275">
    <property type="entry name" value="CTD10"/>
    <property type="match status" value="1"/>
</dbReference>
<gene>
    <name evidence="2" type="ORF">N7566_10390</name>
</gene>
<name>A0AAW6RV96_ACIJO</name>
<evidence type="ECO:0000259" key="1">
    <source>
        <dbReference type="Pfam" id="PF20275"/>
    </source>
</evidence>
<dbReference type="Proteomes" id="UP001157887">
    <property type="component" value="Unassembled WGS sequence"/>
</dbReference>
<organism evidence="2 3">
    <name type="scientific">Acinetobacter johnsonii</name>
    <dbReference type="NCBI Taxonomy" id="40214"/>
    <lineage>
        <taxon>Bacteria</taxon>
        <taxon>Pseudomonadati</taxon>
        <taxon>Pseudomonadota</taxon>
        <taxon>Gammaproteobacteria</taxon>
        <taxon>Moraxellales</taxon>
        <taxon>Moraxellaceae</taxon>
        <taxon>Acinetobacter</taxon>
    </lineage>
</organism>
<dbReference type="RefSeq" id="WP_228275919.1">
    <property type="nucleotide sequence ID" value="NZ_JAOCHB010000026.1"/>
</dbReference>
<accession>A0AAW6RV96</accession>
<sequence length="317" mass="35924">MSNSIAILRLFFKLKVYQTSGMDFQVFFSTIMSNLDPDFVGIKPHGNWGDGGNDGCNPRTKHYYQIYAPLASTTTNPIAEFNKAVTDYGKLIQKWGEVKGYSFVINDKFTQIPAPLQSNFQNFIEEQVIPDGRIICSFQLQKLFMKLEEDMKLDVLGMYCVDESLSSDFEPTLVGELIDYLIENADNSFNFLTGEAPNFDEKITFNNLSDLLAARLISNYAEVYKINDFLDVQGDDLSQSLSLSINKIYKEISSSIPLEDEERSSLIYLALREALIPKFAKKDKLSKRSYTSIAEIIIAKFFSTCDVYEDPNSLNAT</sequence>
<evidence type="ECO:0000313" key="2">
    <source>
        <dbReference type="EMBL" id="MDG9787384.1"/>
    </source>
</evidence>
<dbReference type="AlphaFoldDB" id="A0AAW6RV96"/>
<reference evidence="2" key="1">
    <citation type="submission" date="2022-09" db="EMBL/GenBank/DDBJ databases">
        <title>Intensive care unit water sources are persistently colonized with multi-drug resistant bacteria and are the site of extensive horizontal gene transfer of antibiotic resistance genes.</title>
        <authorList>
            <person name="Diorio-Toth L."/>
        </authorList>
    </citation>
    <scope>NUCLEOTIDE SEQUENCE</scope>
    <source>
        <strain evidence="2">GD04065</strain>
    </source>
</reference>
<proteinExistence type="predicted"/>
<dbReference type="InterPro" id="IPR046919">
    <property type="entry name" value="ABC-3C_CTD10"/>
</dbReference>
<feature type="domain" description="ABC-three component systems C-terminal" evidence="1">
    <location>
        <begin position="175"/>
        <end position="309"/>
    </location>
</feature>
<protein>
    <recommendedName>
        <fullName evidence="1">ABC-three component systems C-terminal domain-containing protein</fullName>
    </recommendedName>
</protein>